<dbReference type="Proteomes" id="UP000887580">
    <property type="component" value="Unplaced"/>
</dbReference>
<dbReference type="WBParaSite" id="PS1159_v2.g23472.t1">
    <property type="protein sequence ID" value="PS1159_v2.g23472.t1"/>
    <property type="gene ID" value="PS1159_v2.g23472"/>
</dbReference>
<name>A0AC35G2N2_9BILA</name>
<organism evidence="1 2">
    <name type="scientific">Panagrolaimus sp. PS1159</name>
    <dbReference type="NCBI Taxonomy" id="55785"/>
    <lineage>
        <taxon>Eukaryota</taxon>
        <taxon>Metazoa</taxon>
        <taxon>Ecdysozoa</taxon>
        <taxon>Nematoda</taxon>
        <taxon>Chromadorea</taxon>
        <taxon>Rhabditida</taxon>
        <taxon>Tylenchina</taxon>
        <taxon>Panagrolaimomorpha</taxon>
        <taxon>Panagrolaimoidea</taxon>
        <taxon>Panagrolaimidae</taxon>
        <taxon>Panagrolaimus</taxon>
    </lineage>
</organism>
<sequence length="304" mass="34537">MFSSHFLIAVFSIPLMVIIRWISISIPYAKTGFFCDDDEIRHPLKDDTIKGHLMFGIFSILSLITLCLTEISLIKHLSKKNKRVYRIPGRLLSPFFENFLYLFACLILGDLATSALTNVGKRTMSRPRPNFLDACKPDLNISCPSGSHIFVEDYICYGKNDPDEYFSFPSGHSSHSVYFGIMMIVYLQKRCKIIPPFRAILQLFFAMLVFFICASRVRDFKHRLSDVAGGAFVGSIVAFFFLSQVINFFNDAKYETTDQDREYSSLDDENLLPQIVITAIDETPPERKGFATPTSEYGSVVVSD</sequence>
<protein>
    <submittedName>
        <fullName evidence="2">Phosphatidic acid phosphatase type 2/haloperoxidase domain-containing protein</fullName>
    </submittedName>
</protein>
<accession>A0AC35G2N2</accession>
<reference evidence="2" key="1">
    <citation type="submission" date="2022-11" db="UniProtKB">
        <authorList>
            <consortium name="WormBaseParasite"/>
        </authorList>
    </citation>
    <scope>IDENTIFICATION</scope>
</reference>
<evidence type="ECO:0000313" key="1">
    <source>
        <dbReference type="Proteomes" id="UP000887580"/>
    </source>
</evidence>
<proteinExistence type="predicted"/>
<evidence type="ECO:0000313" key="2">
    <source>
        <dbReference type="WBParaSite" id="PS1159_v2.g23472.t1"/>
    </source>
</evidence>